<dbReference type="AlphaFoldDB" id="A0A6G4W9P7"/>
<evidence type="ECO:0000256" key="1">
    <source>
        <dbReference type="SAM" id="SignalP"/>
    </source>
</evidence>
<dbReference type="EMBL" id="JAAKZF010000006">
    <property type="protein sequence ID" value="NGO50966.1"/>
    <property type="molecule type" value="Genomic_DNA"/>
</dbReference>
<dbReference type="PROSITE" id="PS51318">
    <property type="entry name" value="TAT"/>
    <property type="match status" value="1"/>
</dbReference>
<name>A0A6G4W9P7_9HYPH</name>
<dbReference type="InterPro" id="IPR015943">
    <property type="entry name" value="WD40/YVTN_repeat-like_dom_sf"/>
</dbReference>
<dbReference type="RefSeq" id="WP_165025386.1">
    <property type="nucleotide sequence ID" value="NZ_JAAKZF010000006.1"/>
</dbReference>
<keyword evidence="1" id="KW-0732">Signal</keyword>
<dbReference type="InterPro" id="IPR011044">
    <property type="entry name" value="Quino_amine_DH_bsu"/>
</dbReference>
<dbReference type="SUPFAM" id="SSF50969">
    <property type="entry name" value="YVTN repeat-like/Quinoprotein amine dehydrogenase"/>
    <property type="match status" value="1"/>
</dbReference>
<dbReference type="Pfam" id="PF07433">
    <property type="entry name" value="DUF1513"/>
    <property type="match status" value="1"/>
</dbReference>
<evidence type="ECO:0000313" key="2">
    <source>
        <dbReference type="EMBL" id="NGO50966.1"/>
    </source>
</evidence>
<feature type="signal peptide" evidence="1">
    <location>
        <begin position="1"/>
        <end position="23"/>
    </location>
</feature>
<comment type="caution">
    <text evidence="2">The sequence shown here is derived from an EMBL/GenBank/DDBJ whole genome shotgun (WGS) entry which is preliminary data.</text>
</comment>
<organism evidence="2 3">
    <name type="scientific">Allomesorhizobium camelthorni</name>
    <dbReference type="NCBI Taxonomy" id="475069"/>
    <lineage>
        <taxon>Bacteria</taxon>
        <taxon>Pseudomonadati</taxon>
        <taxon>Pseudomonadota</taxon>
        <taxon>Alphaproteobacteria</taxon>
        <taxon>Hyphomicrobiales</taxon>
        <taxon>Phyllobacteriaceae</taxon>
        <taxon>Allomesorhizobium</taxon>
    </lineage>
</organism>
<sequence>MTVDRRSILTGGALLALAGAATAAGTAEATARAEVKAVPKELKKTAVYVPGYFPDHAFANGKPLASNRRFNRAITGQAIYKMLTRVGFDGSIKQTLLPVAAHDVEVAPDRSIGVLCSMDGEQHTAFDPETLELAAIGPSLGDGWHGGGHAIYLDGGKTVILSERAPSVPYQGKLERHYGRLTVRDPKTLQITEAYSTHGIDPHDIRLTADGKYIVAANYGSTISAKTGKYTIPRGVVQASITVVEVSSGKLVDKRITGRDETELRHLAAGRLDRIFAIQARYGSDRDDARQLRGEDVAYEADVTTDPGYNYMSAATLKYDAYRNRLTRMGDAKSTKLMRHGLSIRYDERHDEAIATYPTTHRVMVFDGATGAVSKSLDTRTVGLRYPAGVTFLPDDKHYAVTGHWENMFVFERGTHRLVRELCLYPVFFGHSHITAA</sequence>
<reference evidence="2 3" key="1">
    <citation type="submission" date="2020-02" db="EMBL/GenBank/DDBJ databases">
        <title>Genome sequence of strain CCNWXJ40-4.</title>
        <authorList>
            <person name="Gao J."/>
            <person name="Sun J."/>
        </authorList>
    </citation>
    <scope>NUCLEOTIDE SEQUENCE [LARGE SCALE GENOMIC DNA]</scope>
    <source>
        <strain evidence="2 3">CCNWXJ 40-4</strain>
    </source>
</reference>
<proteinExistence type="predicted"/>
<dbReference type="InterPro" id="IPR008311">
    <property type="entry name" value="UCP028101"/>
</dbReference>
<feature type="chain" id="PRO_5026264691" evidence="1">
    <location>
        <begin position="24"/>
        <end position="437"/>
    </location>
</feature>
<keyword evidence="3" id="KW-1185">Reference proteome</keyword>
<dbReference type="InterPro" id="IPR006311">
    <property type="entry name" value="TAT_signal"/>
</dbReference>
<dbReference type="Gene3D" id="2.130.10.10">
    <property type="entry name" value="YVTN repeat-like/Quinoprotein amine dehydrogenase"/>
    <property type="match status" value="1"/>
</dbReference>
<dbReference type="Proteomes" id="UP001642900">
    <property type="component" value="Unassembled WGS sequence"/>
</dbReference>
<protein>
    <submittedName>
        <fullName evidence="2">DUF1513 domain-containing protein</fullName>
    </submittedName>
</protein>
<gene>
    <name evidence="2" type="ORF">G6N73_07205</name>
</gene>
<accession>A0A6G4W9P7</accession>
<evidence type="ECO:0000313" key="3">
    <source>
        <dbReference type="Proteomes" id="UP001642900"/>
    </source>
</evidence>